<comment type="caution">
    <text evidence="2">The sequence shown here is derived from an EMBL/GenBank/DDBJ whole genome shotgun (WGS) entry which is preliminary data.</text>
</comment>
<sequence length="175" mass="19992">MGTICQQMIANFGNAEIESICNQFIHQFSTTIQPYLYEIQLNRPFSKIDTEFIFKQIIELTKNKIQNINLVKEKTKVVQAEVMDANHTLQEITDNHQKLENNLQYLQGLTKESIGKRVCDHFGSHDGLRDQNGWVSTYRRPGQTVASGPVGGHELVERGQERVNDTCVTKQSILK</sequence>
<reference evidence="2 3" key="1">
    <citation type="submission" date="2019-08" db="EMBL/GenBank/DDBJ databases">
        <title>Whole genome of Aphis craccivora.</title>
        <authorList>
            <person name="Voronova N.V."/>
            <person name="Shulinski R.S."/>
            <person name="Bandarenka Y.V."/>
            <person name="Zhorov D.G."/>
            <person name="Warner D."/>
        </authorList>
    </citation>
    <scope>NUCLEOTIDE SEQUENCE [LARGE SCALE GENOMIC DNA]</scope>
    <source>
        <strain evidence="2">180601</strain>
        <tissue evidence="2">Whole Body</tissue>
    </source>
</reference>
<feature type="non-terminal residue" evidence="2">
    <location>
        <position position="175"/>
    </location>
</feature>
<evidence type="ECO:0000313" key="3">
    <source>
        <dbReference type="Proteomes" id="UP000478052"/>
    </source>
</evidence>
<dbReference type="AlphaFoldDB" id="A0A6G0VYA3"/>
<protein>
    <submittedName>
        <fullName evidence="2">Uncharacterized protein</fullName>
    </submittedName>
</protein>
<name>A0A6G0VYA3_APHCR</name>
<dbReference type="EMBL" id="VUJU01010499">
    <property type="protein sequence ID" value="KAF0714068.1"/>
    <property type="molecule type" value="Genomic_DNA"/>
</dbReference>
<feature type="coiled-coil region" evidence="1">
    <location>
        <begin position="82"/>
        <end position="109"/>
    </location>
</feature>
<keyword evidence="1" id="KW-0175">Coiled coil</keyword>
<dbReference type="Proteomes" id="UP000478052">
    <property type="component" value="Unassembled WGS sequence"/>
</dbReference>
<evidence type="ECO:0000313" key="2">
    <source>
        <dbReference type="EMBL" id="KAF0714068.1"/>
    </source>
</evidence>
<evidence type="ECO:0000256" key="1">
    <source>
        <dbReference type="SAM" id="Coils"/>
    </source>
</evidence>
<proteinExistence type="predicted"/>
<keyword evidence="3" id="KW-1185">Reference proteome</keyword>
<organism evidence="2 3">
    <name type="scientific">Aphis craccivora</name>
    <name type="common">Cowpea aphid</name>
    <dbReference type="NCBI Taxonomy" id="307492"/>
    <lineage>
        <taxon>Eukaryota</taxon>
        <taxon>Metazoa</taxon>
        <taxon>Ecdysozoa</taxon>
        <taxon>Arthropoda</taxon>
        <taxon>Hexapoda</taxon>
        <taxon>Insecta</taxon>
        <taxon>Pterygota</taxon>
        <taxon>Neoptera</taxon>
        <taxon>Paraneoptera</taxon>
        <taxon>Hemiptera</taxon>
        <taxon>Sternorrhyncha</taxon>
        <taxon>Aphidomorpha</taxon>
        <taxon>Aphidoidea</taxon>
        <taxon>Aphididae</taxon>
        <taxon>Aphidini</taxon>
        <taxon>Aphis</taxon>
        <taxon>Aphis</taxon>
    </lineage>
</organism>
<gene>
    <name evidence="2" type="ORF">FWK35_00029462</name>
</gene>
<accession>A0A6G0VYA3</accession>